<reference evidence="1" key="2">
    <citation type="journal article" date="2015" name="Fish Shellfish Immunol.">
        <title>Early steps in the European eel (Anguilla anguilla)-Vibrio vulnificus interaction in the gills: Role of the RtxA13 toxin.</title>
        <authorList>
            <person name="Callol A."/>
            <person name="Pajuelo D."/>
            <person name="Ebbesson L."/>
            <person name="Teles M."/>
            <person name="MacKenzie S."/>
            <person name="Amaro C."/>
        </authorList>
    </citation>
    <scope>NUCLEOTIDE SEQUENCE</scope>
</reference>
<dbReference type="AlphaFoldDB" id="A0A0E9RWC2"/>
<reference evidence="1" key="1">
    <citation type="submission" date="2014-11" db="EMBL/GenBank/DDBJ databases">
        <authorList>
            <person name="Amaro Gonzalez C."/>
        </authorList>
    </citation>
    <scope>NUCLEOTIDE SEQUENCE</scope>
</reference>
<dbReference type="EMBL" id="GBXM01075161">
    <property type="protein sequence ID" value="JAH33416.1"/>
    <property type="molecule type" value="Transcribed_RNA"/>
</dbReference>
<evidence type="ECO:0000313" key="1">
    <source>
        <dbReference type="EMBL" id="JAH33416.1"/>
    </source>
</evidence>
<protein>
    <submittedName>
        <fullName evidence="1">Uncharacterized protein</fullName>
    </submittedName>
</protein>
<name>A0A0E9RWC2_ANGAN</name>
<sequence>MFTAFCLFKRPKLLLCFGI</sequence>
<organism evidence="1">
    <name type="scientific">Anguilla anguilla</name>
    <name type="common">European freshwater eel</name>
    <name type="synonym">Muraena anguilla</name>
    <dbReference type="NCBI Taxonomy" id="7936"/>
    <lineage>
        <taxon>Eukaryota</taxon>
        <taxon>Metazoa</taxon>
        <taxon>Chordata</taxon>
        <taxon>Craniata</taxon>
        <taxon>Vertebrata</taxon>
        <taxon>Euteleostomi</taxon>
        <taxon>Actinopterygii</taxon>
        <taxon>Neopterygii</taxon>
        <taxon>Teleostei</taxon>
        <taxon>Anguilliformes</taxon>
        <taxon>Anguillidae</taxon>
        <taxon>Anguilla</taxon>
    </lineage>
</organism>
<proteinExistence type="predicted"/>
<accession>A0A0E9RWC2</accession>